<dbReference type="Proteomes" id="UP000749559">
    <property type="component" value="Unassembled WGS sequence"/>
</dbReference>
<keyword evidence="4" id="KW-1015">Disulfide bond</keyword>
<dbReference type="PROSITE" id="PS51352">
    <property type="entry name" value="THIOREDOXIN_2"/>
    <property type="match status" value="1"/>
</dbReference>
<evidence type="ECO:0000256" key="2">
    <source>
        <dbReference type="ARBA" id="ARBA00022448"/>
    </source>
</evidence>
<keyword evidence="5" id="KW-0676">Redox-active center</keyword>
<dbReference type="OrthoDB" id="19690at2759"/>
<dbReference type="GO" id="GO:0015035">
    <property type="term" value="F:protein-disulfide reductase activity"/>
    <property type="evidence" value="ECO:0007669"/>
    <property type="project" value="InterPro"/>
</dbReference>
<dbReference type="NCBIfam" id="TIGR01068">
    <property type="entry name" value="thioredoxin"/>
    <property type="match status" value="1"/>
</dbReference>
<evidence type="ECO:0000256" key="1">
    <source>
        <dbReference type="ARBA" id="ARBA00008987"/>
    </source>
</evidence>
<name>A0A8S4N389_OWEFU</name>
<comment type="similarity">
    <text evidence="1">Belongs to the thioredoxin family.</text>
</comment>
<dbReference type="Pfam" id="PF00085">
    <property type="entry name" value="Thioredoxin"/>
    <property type="match status" value="1"/>
</dbReference>
<sequence>MSQAAVHRLLSGVRCLRKTPQMFGTNPLFAAQQRWLTFNVQDEKDFKDRVLENDKPVLVDFTASWCGPCKILGPRLETIVAGYKGRVELAKVDIDEHQDLAIKFGISSVPTVIGMVKGEKKSQFVGVTEDDLIEAFIEKLLPPS</sequence>
<evidence type="ECO:0000256" key="5">
    <source>
        <dbReference type="ARBA" id="ARBA00023284"/>
    </source>
</evidence>
<dbReference type="PROSITE" id="PS00194">
    <property type="entry name" value="THIOREDOXIN_1"/>
    <property type="match status" value="1"/>
</dbReference>
<evidence type="ECO:0000256" key="3">
    <source>
        <dbReference type="ARBA" id="ARBA00022982"/>
    </source>
</evidence>
<dbReference type="InterPro" id="IPR017937">
    <property type="entry name" value="Thioredoxin_CS"/>
</dbReference>
<feature type="domain" description="Thioredoxin" evidence="6">
    <location>
        <begin position="20"/>
        <end position="142"/>
    </location>
</feature>
<dbReference type="CDD" id="cd02947">
    <property type="entry name" value="TRX_family"/>
    <property type="match status" value="1"/>
</dbReference>
<keyword evidence="2" id="KW-0813">Transport</keyword>
<accession>A0A8S4N389</accession>
<proteinExistence type="inferred from homology"/>
<protein>
    <recommendedName>
        <fullName evidence="6">Thioredoxin domain-containing protein</fullName>
    </recommendedName>
</protein>
<organism evidence="7 8">
    <name type="scientific">Owenia fusiformis</name>
    <name type="common">Polychaete worm</name>
    <dbReference type="NCBI Taxonomy" id="6347"/>
    <lineage>
        <taxon>Eukaryota</taxon>
        <taxon>Metazoa</taxon>
        <taxon>Spiralia</taxon>
        <taxon>Lophotrochozoa</taxon>
        <taxon>Annelida</taxon>
        <taxon>Polychaeta</taxon>
        <taxon>Sedentaria</taxon>
        <taxon>Canalipalpata</taxon>
        <taxon>Sabellida</taxon>
        <taxon>Oweniida</taxon>
        <taxon>Oweniidae</taxon>
        <taxon>Owenia</taxon>
    </lineage>
</organism>
<gene>
    <name evidence="7" type="ORF">OFUS_LOCUS2544</name>
</gene>
<dbReference type="SUPFAM" id="SSF52833">
    <property type="entry name" value="Thioredoxin-like"/>
    <property type="match status" value="1"/>
</dbReference>
<dbReference type="GO" id="GO:0045454">
    <property type="term" value="P:cell redox homeostasis"/>
    <property type="evidence" value="ECO:0007669"/>
    <property type="project" value="TreeGrafter"/>
</dbReference>
<dbReference type="InterPro" id="IPR013766">
    <property type="entry name" value="Thioredoxin_domain"/>
</dbReference>
<dbReference type="PANTHER" id="PTHR43601:SF3">
    <property type="entry name" value="THIOREDOXIN, MITOCHONDRIAL"/>
    <property type="match status" value="1"/>
</dbReference>
<evidence type="ECO:0000313" key="7">
    <source>
        <dbReference type="EMBL" id="CAH1775213.1"/>
    </source>
</evidence>
<dbReference type="InterPro" id="IPR005746">
    <property type="entry name" value="Thioredoxin"/>
</dbReference>
<dbReference type="FunFam" id="3.40.30.10:FF:000001">
    <property type="entry name" value="Thioredoxin"/>
    <property type="match status" value="1"/>
</dbReference>
<keyword evidence="8" id="KW-1185">Reference proteome</keyword>
<evidence type="ECO:0000259" key="6">
    <source>
        <dbReference type="PROSITE" id="PS51352"/>
    </source>
</evidence>
<dbReference type="PRINTS" id="PR00421">
    <property type="entry name" value="THIOREDOXIN"/>
</dbReference>
<dbReference type="AlphaFoldDB" id="A0A8S4N389"/>
<keyword evidence="3" id="KW-0249">Electron transport</keyword>
<comment type="caution">
    <text evidence="7">The sequence shown here is derived from an EMBL/GenBank/DDBJ whole genome shotgun (WGS) entry which is preliminary data.</text>
</comment>
<dbReference type="PANTHER" id="PTHR43601">
    <property type="entry name" value="THIOREDOXIN, MITOCHONDRIAL"/>
    <property type="match status" value="1"/>
</dbReference>
<evidence type="ECO:0000256" key="4">
    <source>
        <dbReference type="ARBA" id="ARBA00023157"/>
    </source>
</evidence>
<dbReference type="GO" id="GO:0005739">
    <property type="term" value="C:mitochondrion"/>
    <property type="evidence" value="ECO:0007669"/>
    <property type="project" value="TreeGrafter"/>
</dbReference>
<dbReference type="EMBL" id="CAIIXF020000001">
    <property type="protein sequence ID" value="CAH1775213.1"/>
    <property type="molecule type" value="Genomic_DNA"/>
</dbReference>
<dbReference type="InterPro" id="IPR036249">
    <property type="entry name" value="Thioredoxin-like_sf"/>
</dbReference>
<dbReference type="Gene3D" id="3.40.30.10">
    <property type="entry name" value="Glutaredoxin"/>
    <property type="match status" value="1"/>
</dbReference>
<reference evidence="7" key="1">
    <citation type="submission" date="2022-03" db="EMBL/GenBank/DDBJ databases">
        <authorList>
            <person name="Martin C."/>
        </authorList>
    </citation>
    <scope>NUCLEOTIDE SEQUENCE</scope>
</reference>
<evidence type="ECO:0000313" key="8">
    <source>
        <dbReference type="Proteomes" id="UP000749559"/>
    </source>
</evidence>